<dbReference type="GO" id="GO:0005524">
    <property type="term" value="F:ATP binding"/>
    <property type="evidence" value="ECO:0007669"/>
    <property type="project" value="UniProtKB-UniRule"/>
</dbReference>
<dbReference type="Pfam" id="PF01225">
    <property type="entry name" value="Mur_ligase"/>
    <property type="match status" value="1"/>
</dbReference>
<dbReference type="InterPro" id="IPR036615">
    <property type="entry name" value="Mur_ligase_C_dom_sf"/>
</dbReference>
<dbReference type="AlphaFoldDB" id="A0A853EZN2"/>
<keyword evidence="11 14" id="KW-0131">Cell cycle</keyword>
<keyword evidence="8 14" id="KW-0067">ATP-binding</keyword>
<evidence type="ECO:0000256" key="2">
    <source>
        <dbReference type="ARBA" id="ARBA00004752"/>
    </source>
</evidence>
<dbReference type="Gene3D" id="3.40.1190.10">
    <property type="entry name" value="Mur-like, catalytic domain"/>
    <property type="match status" value="1"/>
</dbReference>
<dbReference type="HAMAP" id="MF_00046">
    <property type="entry name" value="MurC"/>
    <property type="match status" value="1"/>
</dbReference>
<dbReference type="EC" id="6.3.2.8" evidence="3 14"/>
<evidence type="ECO:0000256" key="4">
    <source>
        <dbReference type="ARBA" id="ARBA00022490"/>
    </source>
</evidence>
<evidence type="ECO:0000259" key="16">
    <source>
        <dbReference type="Pfam" id="PF02875"/>
    </source>
</evidence>
<evidence type="ECO:0000256" key="7">
    <source>
        <dbReference type="ARBA" id="ARBA00022741"/>
    </source>
</evidence>
<evidence type="ECO:0000256" key="13">
    <source>
        <dbReference type="ARBA" id="ARBA00047833"/>
    </source>
</evidence>
<keyword evidence="5 14" id="KW-0436">Ligase</keyword>
<dbReference type="GO" id="GO:0051301">
    <property type="term" value="P:cell division"/>
    <property type="evidence" value="ECO:0007669"/>
    <property type="project" value="UniProtKB-KW"/>
</dbReference>
<dbReference type="Pfam" id="PF08245">
    <property type="entry name" value="Mur_ligase_M"/>
    <property type="match status" value="1"/>
</dbReference>
<reference evidence="18 19" key="1">
    <citation type="submission" date="2020-05" db="EMBL/GenBank/DDBJ databases">
        <title>Horizontal transmission and recombination maintain forever young bacterial symbiont genomes.</title>
        <authorList>
            <person name="Russell S.L."/>
            <person name="Pepper-Tunick E."/>
            <person name="Svedberg J."/>
            <person name="Byrne A."/>
            <person name="Ruelas Castillo J."/>
            <person name="Vollmers C."/>
            <person name="Beinart R.A."/>
            <person name="Corbett-Detig R."/>
        </authorList>
    </citation>
    <scope>NUCLEOTIDE SEQUENCE [LARGE SCALE GENOMIC DNA]</scope>
    <source>
        <strain evidence="18">455</strain>
    </source>
</reference>
<comment type="pathway">
    <text evidence="2 14">Cell wall biogenesis; peptidoglycan biosynthesis.</text>
</comment>
<evidence type="ECO:0000259" key="15">
    <source>
        <dbReference type="Pfam" id="PF01225"/>
    </source>
</evidence>
<keyword evidence="4 14" id="KW-0963">Cytoplasm</keyword>
<sequence>MNNLLPAFSSRIKKIHFIGIGGSGMSGIAEVLHNLGYQISGSDLNQSSVTKRLEKLGCKIFNQHHRDNIQKVDAVVVSSAISSRNSEIIEARKIHIPVVPRAEMLAEIMRFRFGIAVAGTHGKTTTTSLITHILNTAKLDPTYIIGGILNSSGINAKLGESDYLVAEADESDASFLLLQPMLSVITNIDQDHMNTYDNDYNKLEGAFVNFTANLPFYGACVLCADDAGVKGILKKITRPVITYGFTDGVDIQAFNVGQIERKMYFEVKCAALAIRSFKVELNGIGKHNILNTLAAIGVACELGIDIKIIQTALKSFGGVARRLDFHDTLTIDDKQVLLFDDYGHHPNEIKAVFESLKDTYKDRRLVVIFQPHRYTRTRDLFDDFSNALSKVDVLILLDIYPANERPIANINSSTLANSIRQRSTLNPIVVKDTGEVLKVLPNIIQNEDVILTLGAGNIHSLVNLLIEK</sequence>
<evidence type="ECO:0000256" key="10">
    <source>
        <dbReference type="ARBA" id="ARBA00022984"/>
    </source>
</evidence>
<organism evidence="18 19">
    <name type="scientific">Candidatus Thiodubiliella endoseptemdiera</name>
    <dbReference type="NCBI Taxonomy" id="2738886"/>
    <lineage>
        <taxon>Bacteria</taxon>
        <taxon>Pseudomonadati</taxon>
        <taxon>Pseudomonadota</taxon>
        <taxon>Gammaproteobacteria</taxon>
        <taxon>Candidatus Pseudothioglobaceae</taxon>
        <taxon>Candidatus Thiodubiliella</taxon>
    </lineage>
</organism>
<keyword evidence="9 14" id="KW-0133">Cell shape</keyword>
<dbReference type="Proteomes" id="UP000568751">
    <property type="component" value="Unassembled WGS sequence"/>
</dbReference>
<dbReference type="GO" id="GO:0005737">
    <property type="term" value="C:cytoplasm"/>
    <property type="evidence" value="ECO:0007669"/>
    <property type="project" value="UniProtKB-SubCell"/>
</dbReference>
<feature type="domain" description="Mur ligase C-terminal" evidence="16">
    <location>
        <begin position="334"/>
        <end position="456"/>
    </location>
</feature>
<comment type="catalytic activity">
    <reaction evidence="13 14">
        <text>UDP-N-acetyl-alpha-D-muramate + L-alanine + ATP = UDP-N-acetyl-alpha-D-muramoyl-L-alanine + ADP + phosphate + H(+)</text>
        <dbReference type="Rhea" id="RHEA:23372"/>
        <dbReference type="ChEBI" id="CHEBI:15378"/>
        <dbReference type="ChEBI" id="CHEBI:30616"/>
        <dbReference type="ChEBI" id="CHEBI:43474"/>
        <dbReference type="ChEBI" id="CHEBI:57972"/>
        <dbReference type="ChEBI" id="CHEBI:70757"/>
        <dbReference type="ChEBI" id="CHEBI:83898"/>
        <dbReference type="ChEBI" id="CHEBI:456216"/>
        <dbReference type="EC" id="6.3.2.8"/>
    </reaction>
</comment>
<dbReference type="InterPro" id="IPR005758">
    <property type="entry name" value="UDP-N-AcMur_Ala_ligase_MurC"/>
</dbReference>
<name>A0A853EZN2_9GAMM</name>
<comment type="similarity">
    <text evidence="14">Belongs to the MurCDEF family.</text>
</comment>
<evidence type="ECO:0000259" key="17">
    <source>
        <dbReference type="Pfam" id="PF08245"/>
    </source>
</evidence>
<evidence type="ECO:0000256" key="11">
    <source>
        <dbReference type="ARBA" id="ARBA00023306"/>
    </source>
</evidence>
<dbReference type="InterPro" id="IPR036565">
    <property type="entry name" value="Mur-like_cat_sf"/>
</dbReference>
<feature type="domain" description="Mur ligase N-terminal catalytic" evidence="15">
    <location>
        <begin position="14"/>
        <end position="111"/>
    </location>
</feature>
<evidence type="ECO:0000256" key="1">
    <source>
        <dbReference type="ARBA" id="ARBA00004496"/>
    </source>
</evidence>
<dbReference type="InterPro" id="IPR004101">
    <property type="entry name" value="Mur_ligase_C"/>
</dbReference>
<evidence type="ECO:0000256" key="9">
    <source>
        <dbReference type="ARBA" id="ARBA00022960"/>
    </source>
</evidence>
<accession>A0A853EZN2</accession>
<feature type="binding site" evidence="14">
    <location>
        <begin position="119"/>
        <end position="125"/>
    </location>
    <ligand>
        <name>ATP</name>
        <dbReference type="ChEBI" id="CHEBI:30616"/>
    </ligand>
</feature>
<evidence type="ECO:0000256" key="3">
    <source>
        <dbReference type="ARBA" id="ARBA00012211"/>
    </source>
</evidence>
<dbReference type="PANTHER" id="PTHR43445:SF3">
    <property type="entry name" value="UDP-N-ACETYLMURAMATE--L-ALANINE LIGASE"/>
    <property type="match status" value="1"/>
</dbReference>
<dbReference type="GO" id="GO:0008763">
    <property type="term" value="F:UDP-N-acetylmuramate-L-alanine ligase activity"/>
    <property type="evidence" value="ECO:0007669"/>
    <property type="project" value="UniProtKB-UniRule"/>
</dbReference>
<evidence type="ECO:0000256" key="14">
    <source>
        <dbReference type="HAMAP-Rule" id="MF_00046"/>
    </source>
</evidence>
<dbReference type="Gene3D" id="3.40.50.720">
    <property type="entry name" value="NAD(P)-binding Rossmann-like Domain"/>
    <property type="match status" value="1"/>
</dbReference>
<keyword evidence="10 14" id="KW-0573">Peptidoglycan synthesis</keyword>
<dbReference type="GO" id="GO:0071555">
    <property type="term" value="P:cell wall organization"/>
    <property type="evidence" value="ECO:0007669"/>
    <property type="project" value="UniProtKB-KW"/>
</dbReference>
<dbReference type="NCBIfam" id="TIGR01082">
    <property type="entry name" value="murC"/>
    <property type="match status" value="1"/>
</dbReference>
<keyword evidence="12 14" id="KW-0961">Cell wall biogenesis/degradation</keyword>
<evidence type="ECO:0000256" key="12">
    <source>
        <dbReference type="ARBA" id="ARBA00023316"/>
    </source>
</evidence>
<dbReference type="GO" id="GO:0009252">
    <property type="term" value="P:peptidoglycan biosynthetic process"/>
    <property type="evidence" value="ECO:0007669"/>
    <property type="project" value="UniProtKB-UniRule"/>
</dbReference>
<evidence type="ECO:0000256" key="5">
    <source>
        <dbReference type="ARBA" id="ARBA00022598"/>
    </source>
</evidence>
<dbReference type="InterPro" id="IPR013221">
    <property type="entry name" value="Mur_ligase_cen"/>
</dbReference>
<evidence type="ECO:0000256" key="8">
    <source>
        <dbReference type="ARBA" id="ARBA00022840"/>
    </source>
</evidence>
<gene>
    <name evidence="14 18" type="primary">murC</name>
    <name evidence="18" type="ORF">H0A76_03440</name>
</gene>
<dbReference type="EMBL" id="JACCHT010000001">
    <property type="protein sequence ID" value="NYT27024.1"/>
    <property type="molecule type" value="Genomic_DNA"/>
</dbReference>
<feature type="domain" description="Mur ligase central" evidence="17">
    <location>
        <begin position="117"/>
        <end position="299"/>
    </location>
</feature>
<evidence type="ECO:0000313" key="19">
    <source>
        <dbReference type="Proteomes" id="UP000568751"/>
    </source>
</evidence>
<evidence type="ECO:0000313" key="18">
    <source>
        <dbReference type="EMBL" id="NYT27024.1"/>
    </source>
</evidence>
<protein>
    <recommendedName>
        <fullName evidence="3 14">UDP-N-acetylmuramate--L-alanine ligase</fullName>
        <ecNumber evidence="3 14">6.3.2.8</ecNumber>
    </recommendedName>
    <alternativeName>
        <fullName evidence="14">UDP-N-acetylmuramoyl-L-alanine synthetase</fullName>
    </alternativeName>
</protein>
<evidence type="ECO:0000256" key="6">
    <source>
        <dbReference type="ARBA" id="ARBA00022618"/>
    </source>
</evidence>
<dbReference type="SUPFAM" id="SSF53244">
    <property type="entry name" value="MurD-like peptide ligases, peptide-binding domain"/>
    <property type="match status" value="1"/>
</dbReference>
<dbReference type="SUPFAM" id="SSF51984">
    <property type="entry name" value="MurCD N-terminal domain"/>
    <property type="match status" value="1"/>
</dbReference>
<comment type="function">
    <text evidence="14">Cell wall formation.</text>
</comment>
<dbReference type="GO" id="GO:0008360">
    <property type="term" value="P:regulation of cell shape"/>
    <property type="evidence" value="ECO:0007669"/>
    <property type="project" value="UniProtKB-KW"/>
</dbReference>
<dbReference type="InterPro" id="IPR050061">
    <property type="entry name" value="MurCDEF_pg_biosynth"/>
</dbReference>
<dbReference type="Gene3D" id="3.90.190.20">
    <property type="entry name" value="Mur ligase, C-terminal domain"/>
    <property type="match status" value="1"/>
</dbReference>
<dbReference type="SUPFAM" id="SSF53623">
    <property type="entry name" value="MurD-like peptide ligases, catalytic domain"/>
    <property type="match status" value="1"/>
</dbReference>
<dbReference type="PANTHER" id="PTHR43445">
    <property type="entry name" value="UDP-N-ACETYLMURAMATE--L-ALANINE LIGASE-RELATED"/>
    <property type="match status" value="1"/>
</dbReference>
<proteinExistence type="inferred from homology"/>
<comment type="subcellular location">
    <subcellularLocation>
        <location evidence="1 14">Cytoplasm</location>
    </subcellularLocation>
</comment>
<dbReference type="UniPathway" id="UPA00219"/>
<dbReference type="Pfam" id="PF02875">
    <property type="entry name" value="Mur_ligase_C"/>
    <property type="match status" value="1"/>
</dbReference>
<keyword evidence="6 14" id="KW-0132">Cell division</keyword>
<comment type="caution">
    <text evidence="18">The sequence shown here is derived from an EMBL/GenBank/DDBJ whole genome shotgun (WGS) entry which is preliminary data.</text>
</comment>
<dbReference type="InterPro" id="IPR000713">
    <property type="entry name" value="Mur_ligase_N"/>
</dbReference>
<keyword evidence="7 14" id="KW-0547">Nucleotide-binding</keyword>